<keyword evidence="2 3" id="KW-0238">DNA-binding</keyword>
<evidence type="ECO:0000256" key="3">
    <source>
        <dbReference type="PROSITE-ProRule" id="PRU00335"/>
    </source>
</evidence>
<dbReference type="AlphaFoldDB" id="A0A4V3D5A3"/>
<evidence type="ECO:0000256" key="2">
    <source>
        <dbReference type="ARBA" id="ARBA00023125"/>
    </source>
</evidence>
<sequence>MKMSGYERRTQAKKEAIINAVWELFTKRGVTDVSISEIAAKANVSQVSIYNYFGSKNALAKEVLLSYMNETIKGYEALLDMDLPFAEKLTLIMDKKQSATDEISHSAFSQMAWEDKTFQEIYKEIVHTKAISIYMKFIELGKKEGALDENIPNEAILAFLLSSVAVTGQAEYLQTSTEYKRGILKLYSYGLFGKGE</sequence>
<dbReference type="PANTHER" id="PTHR43479">
    <property type="entry name" value="ACREF/ENVCD OPERON REPRESSOR-RELATED"/>
    <property type="match status" value="1"/>
</dbReference>
<dbReference type="PROSITE" id="PS50977">
    <property type="entry name" value="HTH_TETR_2"/>
    <property type="match status" value="1"/>
</dbReference>
<keyword evidence="6" id="KW-1185">Reference proteome</keyword>
<evidence type="ECO:0000313" key="6">
    <source>
        <dbReference type="Proteomes" id="UP000295632"/>
    </source>
</evidence>
<dbReference type="EMBL" id="SNYJ01000008">
    <property type="protein sequence ID" value="TDQ39087.1"/>
    <property type="molecule type" value="Genomic_DNA"/>
</dbReference>
<dbReference type="SUPFAM" id="SSF46689">
    <property type="entry name" value="Homeodomain-like"/>
    <property type="match status" value="1"/>
</dbReference>
<accession>A0A4V3D5A3</accession>
<dbReference type="Gene3D" id="1.10.357.10">
    <property type="entry name" value="Tetracycline Repressor, domain 2"/>
    <property type="match status" value="1"/>
</dbReference>
<dbReference type="PANTHER" id="PTHR43479:SF21">
    <property type="entry name" value="TRANSCRIPTIONAL REGULATOR, TETR FAMILY"/>
    <property type="match status" value="1"/>
</dbReference>
<dbReference type="GO" id="GO:0003677">
    <property type="term" value="F:DNA binding"/>
    <property type="evidence" value="ECO:0007669"/>
    <property type="project" value="UniProtKB-UniRule"/>
</dbReference>
<name>A0A4V3D5A3_9BACI</name>
<evidence type="ECO:0000256" key="1">
    <source>
        <dbReference type="ARBA" id="ARBA00022491"/>
    </source>
</evidence>
<dbReference type="Pfam" id="PF00440">
    <property type="entry name" value="TetR_N"/>
    <property type="match status" value="1"/>
</dbReference>
<feature type="domain" description="HTH tetR-type" evidence="4">
    <location>
        <begin position="11"/>
        <end position="71"/>
    </location>
</feature>
<proteinExistence type="predicted"/>
<comment type="caution">
    <text evidence="5">The sequence shown here is derived from an EMBL/GenBank/DDBJ whole genome shotgun (WGS) entry which is preliminary data.</text>
</comment>
<dbReference type="InterPro" id="IPR009057">
    <property type="entry name" value="Homeodomain-like_sf"/>
</dbReference>
<dbReference type="PRINTS" id="PR00455">
    <property type="entry name" value="HTHTETR"/>
</dbReference>
<dbReference type="InterPro" id="IPR001647">
    <property type="entry name" value="HTH_TetR"/>
</dbReference>
<organism evidence="5 6">
    <name type="scientific">Aureibacillus halotolerans</name>
    <dbReference type="NCBI Taxonomy" id="1508390"/>
    <lineage>
        <taxon>Bacteria</taxon>
        <taxon>Bacillati</taxon>
        <taxon>Bacillota</taxon>
        <taxon>Bacilli</taxon>
        <taxon>Bacillales</taxon>
        <taxon>Bacillaceae</taxon>
        <taxon>Aureibacillus</taxon>
    </lineage>
</organism>
<keyword evidence="1" id="KW-0678">Repressor</keyword>
<gene>
    <name evidence="5" type="ORF">EV213_10833</name>
</gene>
<protein>
    <submittedName>
        <fullName evidence="5">TetR family transcriptional regulator</fullName>
    </submittedName>
</protein>
<evidence type="ECO:0000259" key="4">
    <source>
        <dbReference type="PROSITE" id="PS50977"/>
    </source>
</evidence>
<evidence type="ECO:0000313" key="5">
    <source>
        <dbReference type="EMBL" id="TDQ39087.1"/>
    </source>
</evidence>
<feature type="DNA-binding region" description="H-T-H motif" evidence="3">
    <location>
        <begin position="34"/>
        <end position="53"/>
    </location>
</feature>
<reference evidence="5 6" key="1">
    <citation type="submission" date="2019-03" db="EMBL/GenBank/DDBJ databases">
        <title>Genomic Encyclopedia of Type Strains, Phase IV (KMG-IV): sequencing the most valuable type-strain genomes for metagenomic binning, comparative biology and taxonomic classification.</title>
        <authorList>
            <person name="Goeker M."/>
        </authorList>
    </citation>
    <scope>NUCLEOTIDE SEQUENCE [LARGE SCALE GENOMIC DNA]</scope>
    <source>
        <strain evidence="5 6">DSM 28697</strain>
    </source>
</reference>
<dbReference type="Proteomes" id="UP000295632">
    <property type="component" value="Unassembled WGS sequence"/>
</dbReference>
<dbReference type="InterPro" id="IPR050624">
    <property type="entry name" value="HTH-type_Tx_Regulator"/>
</dbReference>